<evidence type="ECO:0000313" key="4">
    <source>
        <dbReference type="Proteomes" id="UP001183202"/>
    </source>
</evidence>
<dbReference type="RefSeq" id="WP_311554366.1">
    <property type="nucleotide sequence ID" value="NZ_JAVREJ010000001.1"/>
</dbReference>
<keyword evidence="2" id="KW-1133">Transmembrane helix</keyword>
<keyword evidence="4" id="KW-1185">Reference proteome</keyword>
<dbReference type="EMBL" id="JAVREJ010000001">
    <property type="protein sequence ID" value="MDT0348471.1"/>
    <property type="molecule type" value="Genomic_DNA"/>
</dbReference>
<gene>
    <name evidence="3" type="ORF">RM445_02905</name>
</gene>
<accession>A0ABU2N3H5</accession>
<feature type="transmembrane region" description="Helical" evidence="2">
    <location>
        <begin position="51"/>
        <end position="71"/>
    </location>
</feature>
<evidence type="ECO:0000256" key="2">
    <source>
        <dbReference type="SAM" id="Phobius"/>
    </source>
</evidence>
<feature type="region of interest" description="Disordered" evidence="1">
    <location>
        <begin position="72"/>
        <end position="160"/>
    </location>
</feature>
<protein>
    <submittedName>
        <fullName evidence="3">Uncharacterized protein</fullName>
    </submittedName>
</protein>
<feature type="compositionally biased region" description="Low complexity" evidence="1">
    <location>
        <begin position="111"/>
        <end position="128"/>
    </location>
</feature>
<proteinExistence type="predicted"/>
<evidence type="ECO:0000256" key="1">
    <source>
        <dbReference type="SAM" id="MobiDB-lite"/>
    </source>
</evidence>
<name>A0ABU2N3H5_9PSEU</name>
<comment type="caution">
    <text evidence="3">The sequence shown here is derived from an EMBL/GenBank/DDBJ whole genome shotgun (WGS) entry which is preliminary data.</text>
</comment>
<keyword evidence="2" id="KW-0812">Transmembrane</keyword>
<evidence type="ECO:0000313" key="3">
    <source>
        <dbReference type="EMBL" id="MDT0348471.1"/>
    </source>
</evidence>
<reference evidence="4" key="1">
    <citation type="submission" date="2023-07" db="EMBL/GenBank/DDBJ databases">
        <title>30 novel species of actinomycetes from the DSMZ collection.</title>
        <authorList>
            <person name="Nouioui I."/>
        </authorList>
    </citation>
    <scope>NUCLEOTIDE SEQUENCE [LARGE SCALE GENOMIC DNA]</scope>
    <source>
        <strain evidence="4">DSM 45834</strain>
    </source>
</reference>
<organism evidence="3 4">
    <name type="scientific">Pseudonocardia charpentierae</name>
    <dbReference type="NCBI Taxonomy" id="3075545"/>
    <lineage>
        <taxon>Bacteria</taxon>
        <taxon>Bacillati</taxon>
        <taxon>Actinomycetota</taxon>
        <taxon>Actinomycetes</taxon>
        <taxon>Pseudonocardiales</taxon>
        <taxon>Pseudonocardiaceae</taxon>
        <taxon>Pseudonocardia</taxon>
    </lineage>
</organism>
<feature type="compositionally biased region" description="Polar residues" evidence="1">
    <location>
        <begin position="139"/>
        <end position="160"/>
    </location>
</feature>
<sequence length="160" mass="16835">MQRTSEDMEDRLDVGTLLERISAEQGHPIENTGRHRLLPDLDNRRSRRRRFAPVVAGVATVVVATTVALTLRPGDAPDGPELDAALVGAASVAPTPTGYPAPDATPADQETAPTSTSRVTATAASKATIKPAAVRRSTEGTATKQRAERSSTATTSRAPR</sequence>
<keyword evidence="2" id="KW-0472">Membrane</keyword>
<dbReference type="Proteomes" id="UP001183202">
    <property type="component" value="Unassembled WGS sequence"/>
</dbReference>